<keyword evidence="2" id="KW-1185">Reference proteome</keyword>
<dbReference type="EMBL" id="LBMM01014023">
    <property type="protein sequence ID" value="KMQ85371.1"/>
    <property type="molecule type" value="Genomic_DNA"/>
</dbReference>
<proteinExistence type="predicted"/>
<dbReference type="Proteomes" id="UP000036403">
    <property type="component" value="Unassembled WGS sequence"/>
</dbReference>
<feature type="non-terminal residue" evidence="1">
    <location>
        <position position="1"/>
    </location>
</feature>
<evidence type="ECO:0008006" key="3">
    <source>
        <dbReference type="Google" id="ProtNLM"/>
    </source>
</evidence>
<comment type="caution">
    <text evidence="1">The sequence shown here is derived from an EMBL/GenBank/DDBJ whole genome shotgun (WGS) entry which is preliminary data.</text>
</comment>
<evidence type="ECO:0000313" key="1">
    <source>
        <dbReference type="EMBL" id="KMQ85371.1"/>
    </source>
</evidence>
<dbReference type="OrthoDB" id="7699612at2759"/>
<protein>
    <recommendedName>
        <fullName evidence="3">Regulatory protein zeste</fullName>
    </recommendedName>
</protein>
<accession>A0A0J7K5A2</accession>
<organism evidence="1 2">
    <name type="scientific">Lasius niger</name>
    <name type="common">Black garden ant</name>
    <dbReference type="NCBI Taxonomy" id="67767"/>
    <lineage>
        <taxon>Eukaryota</taxon>
        <taxon>Metazoa</taxon>
        <taxon>Ecdysozoa</taxon>
        <taxon>Arthropoda</taxon>
        <taxon>Hexapoda</taxon>
        <taxon>Insecta</taxon>
        <taxon>Pterygota</taxon>
        <taxon>Neoptera</taxon>
        <taxon>Endopterygota</taxon>
        <taxon>Hymenoptera</taxon>
        <taxon>Apocrita</taxon>
        <taxon>Aculeata</taxon>
        <taxon>Formicoidea</taxon>
        <taxon>Formicidae</taxon>
        <taxon>Formicinae</taxon>
        <taxon>Lasius</taxon>
        <taxon>Lasius</taxon>
    </lineage>
</organism>
<name>A0A0J7K5A2_LASNI</name>
<dbReference type="PaxDb" id="67767-A0A0J7K5A2"/>
<reference evidence="1 2" key="1">
    <citation type="submission" date="2015-04" db="EMBL/GenBank/DDBJ databases">
        <title>Lasius niger genome sequencing.</title>
        <authorList>
            <person name="Konorov E.A."/>
            <person name="Nikitin M.A."/>
            <person name="Kirill M.V."/>
            <person name="Chang P."/>
        </authorList>
    </citation>
    <scope>NUCLEOTIDE SEQUENCE [LARGE SCALE GENOMIC DNA]</scope>
    <source>
        <tissue evidence="1">Whole</tissue>
    </source>
</reference>
<gene>
    <name evidence="1" type="ORF">RF55_16138</name>
</gene>
<evidence type="ECO:0000313" key="2">
    <source>
        <dbReference type="Proteomes" id="UP000036403"/>
    </source>
</evidence>
<dbReference type="AlphaFoldDB" id="A0A0J7K5A2"/>
<sequence length="73" mass="8078">RTVAQLKKLWTNLKQAQREALTKEKQSYLATGGGPPQVQIEIDPDIANIAPHLMKTAPVSFTSNMSDTEINDK</sequence>
<dbReference type="STRING" id="67767.A0A0J7K5A2"/>